<dbReference type="OrthoDB" id="9803760at2"/>
<dbReference type="Proteomes" id="UP000019243">
    <property type="component" value="Unassembled WGS sequence"/>
</dbReference>
<evidence type="ECO:0000256" key="10">
    <source>
        <dbReference type="ARBA" id="ARBA00023317"/>
    </source>
</evidence>
<dbReference type="InterPro" id="IPR005750">
    <property type="entry name" value="UDP_GlcNAc_COvinyl_MurA"/>
</dbReference>
<keyword evidence="8 13" id="KW-0131">Cell cycle</keyword>
<evidence type="ECO:0000256" key="5">
    <source>
        <dbReference type="ARBA" id="ARBA00022679"/>
    </source>
</evidence>
<dbReference type="InterPro" id="IPR001986">
    <property type="entry name" value="Enolpyruvate_Tfrase_dom"/>
</dbReference>
<feature type="binding site" evidence="13">
    <location>
        <position position="95"/>
    </location>
    <ligand>
        <name>UDP-N-acetyl-alpha-D-glucosamine</name>
        <dbReference type="ChEBI" id="CHEBI:57705"/>
    </ligand>
</feature>
<evidence type="ECO:0000259" key="14">
    <source>
        <dbReference type="Pfam" id="PF00275"/>
    </source>
</evidence>
<evidence type="ECO:0000256" key="1">
    <source>
        <dbReference type="ARBA" id="ARBA00004496"/>
    </source>
</evidence>
<accession>W7CWC6</accession>
<name>W7CWC6_9LIST</name>
<comment type="caution">
    <text evidence="15">The sequence shown here is derived from an EMBL/GenBank/DDBJ whole genome shotgun (WGS) entry which is preliminary data.</text>
</comment>
<keyword evidence="5 13" id="KW-0808">Transferase</keyword>
<feature type="binding site" evidence="13">
    <location>
        <begin position="124"/>
        <end position="128"/>
    </location>
    <ligand>
        <name>UDP-N-acetyl-alpha-D-glucosamine</name>
        <dbReference type="ChEBI" id="CHEBI:57705"/>
    </ligand>
</feature>
<evidence type="ECO:0000256" key="9">
    <source>
        <dbReference type="ARBA" id="ARBA00023316"/>
    </source>
</evidence>
<dbReference type="PATRIC" id="fig|1265861.3.peg.1281"/>
<gene>
    <name evidence="13" type="primary">murA</name>
    <name evidence="15" type="ORF">BCAMP_06470</name>
</gene>
<keyword evidence="10 13" id="KW-0670">Pyruvate</keyword>
<comment type="caution">
    <text evidence="13">Lacks conserved residue(s) required for the propagation of feature annotation.</text>
</comment>
<feature type="active site" description="Proton donor" evidence="13">
    <location>
        <position position="119"/>
    </location>
</feature>
<evidence type="ECO:0000313" key="16">
    <source>
        <dbReference type="Proteomes" id="UP000019243"/>
    </source>
</evidence>
<reference evidence="15 16" key="1">
    <citation type="submission" date="2012-12" db="EMBL/GenBank/DDBJ databases">
        <title>Novel taxa of Listeriaceae from agricultural environments in the United States.</title>
        <authorList>
            <person name="den Bakker H.C."/>
            <person name="Allred A."/>
            <person name="Warchocki S."/>
            <person name="Wright E.M."/>
            <person name="Burrell A."/>
            <person name="Nightingale K.K."/>
            <person name="Kephart D."/>
            <person name="Wiedmann M."/>
        </authorList>
    </citation>
    <scope>NUCLEOTIDE SEQUENCE [LARGE SCALE GENOMIC DNA]</scope>
    <source>
        <strain evidence="15 16">FSL F6-1037</strain>
    </source>
</reference>
<evidence type="ECO:0000256" key="13">
    <source>
        <dbReference type="HAMAP-Rule" id="MF_00111"/>
    </source>
</evidence>
<dbReference type="NCBIfam" id="TIGR01072">
    <property type="entry name" value="murA"/>
    <property type="match status" value="1"/>
</dbReference>
<evidence type="ECO:0000256" key="3">
    <source>
        <dbReference type="ARBA" id="ARBA00022490"/>
    </source>
</evidence>
<feature type="domain" description="Enolpyruvate transferase" evidence="14">
    <location>
        <begin position="9"/>
        <end position="409"/>
    </location>
</feature>
<dbReference type="InterPro" id="IPR036968">
    <property type="entry name" value="Enolpyruvate_Tfrase_sf"/>
</dbReference>
<keyword evidence="3 13" id="KW-0963">Cytoplasm</keyword>
<dbReference type="InterPro" id="IPR050068">
    <property type="entry name" value="MurA_subfamily"/>
</dbReference>
<feature type="binding site" evidence="13">
    <location>
        <begin position="24"/>
        <end position="25"/>
    </location>
    <ligand>
        <name>phosphoenolpyruvate</name>
        <dbReference type="ChEBI" id="CHEBI:58702"/>
    </ligand>
</feature>
<evidence type="ECO:0000313" key="15">
    <source>
        <dbReference type="EMBL" id="EUJ40066.1"/>
    </source>
</evidence>
<dbReference type="CDD" id="cd01555">
    <property type="entry name" value="UdpNAET"/>
    <property type="match status" value="1"/>
</dbReference>
<feature type="modified residue" description="2-(S-cysteinyl)pyruvic acid O-phosphothioketal" evidence="13">
    <location>
        <position position="119"/>
    </location>
</feature>
<dbReference type="STRING" id="1265861.BCAMP_06470"/>
<dbReference type="EMBL" id="AODH01000022">
    <property type="protein sequence ID" value="EUJ40066.1"/>
    <property type="molecule type" value="Genomic_DNA"/>
</dbReference>
<keyword evidence="9 13" id="KW-0961">Cell wall biogenesis/degradation</keyword>
<dbReference type="GO" id="GO:0008760">
    <property type="term" value="F:UDP-N-acetylglucosamine 1-carboxyvinyltransferase activity"/>
    <property type="evidence" value="ECO:0007669"/>
    <property type="project" value="UniProtKB-UniRule"/>
</dbReference>
<feature type="binding site" evidence="13">
    <location>
        <position position="308"/>
    </location>
    <ligand>
        <name>UDP-N-acetyl-alpha-D-glucosamine</name>
        <dbReference type="ChEBI" id="CHEBI:57705"/>
    </ligand>
</feature>
<dbReference type="NCBIfam" id="NF009470">
    <property type="entry name" value="PRK12830.1"/>
    <property type="match status" value="1"/>
</dbReference>
<dbReference type="GO" id="GO:0008360">
    <property type="term" value="P:regulation of cell shape"/>
    <property type="evidence" value="ECO:0007669"/>
    <property type="project" value="UniProtKB-KW"/>
</dbReference>
<evidence type="ECO:0000256" key="6">
    <source>
        <dbReference type="ARBA" id="ARBA00022960"/>
    </source>
</evidence>
<dbReference type="Pfam" id="PF00275">
    <property type="entry name" value="EPSP_synthase"/>
    <property type="match status" value="1"/>
</dbReference>
<protein>
    <recommendedName>
        <fullName evidence="13">UDP-N-acetylglucosamine 1-carboxyvinyltransferase</fullName>
        <ecNumber evidence="13">2.5.1.7</ecNumber>
    </recommendedName>
    <alternativeName>
        <fullName evidence="13">Enoylpyruvate transferase</fullName>
    </alternativeName>
    <alternativeName>
        <fullName evidence="13">UDP-N-acetylglucosamine enolpyruvyl transferase</fullName>
        <shortName evidence="13">EPT</shortName>
    </alternativeName>
</protein>
<feature type="binding site" evidence="13">
    <location>
        <position position="330"/>
    </location>
    <ligand>
        <name>UDP-N-acetyl-alpha-D-glucosamine</name>
        <dbReference type="ChEBI" id="CHEBI:57705"/>
    </ligand>
</feature>
<dbReference type="GO" id="GO:0009252">
    <property type="term" value="P:peptidoglycan biosynthetic process"/>
    <property type="evidence" value="ECO:0007669"/>
    <property type="project" value="UniProtKB-UniRule"/>
</dbReference>
<dbReference type="GO" id="GO:0051301">
    <property type="term" value="P:cell division"/>
    <property type="evidence" value="ECO:0007669"/>
    <property type="project" value="UniProtKB-KW"/>
</dbReference>
<dbReference type="PANTHER" id="PTHR43783:SF2">
    <property type="entry name" value="UDP-N-ACETYLGLUCOSAMINE 1-CARBOXYVINYLTRANSFERASE 2"/>
    <property type="match status" value="1"/>
</dbReference>
<dbReference type="RefSeq" id="WP_035314426.1">
    <property type="nucleotide sequence ID" value="NZ_AODH01000022.1"/>
</dbReference>
<comment type="similarity">
    <text evidence="11 13">Belongs to the EPSP synthase family. MurA subfamily.</text>
</comment>
<comment type="catalytic activity">
    <reaction evidence="12 13">
        <text>phosphoenolpyruvate + UDP-N-acetyl-alpha-D-glucosamine = UDP-N-acetyl-3-O-(1-carboxyvinyl)-alpha-D-glucosamine + phosphate</text>
        <dbReference type="Rhea" id="RHEA:18681"/>
        <dbReference type="ChEBI" id="CHEBI:43474"/>
        <dbReference type="ChEBI" id="CHEBI:57705"/>
        <dbReference type="ChEBI" id="CHEBI:58702"/>
        <dbReference type="ChEBI" id="CHEBI:68483"/>
        <dbReference type="EC" id="2.5.1.7"/>
    </reaction>
</comment>
<keyword evidence="7 13" id="KW-0573">Peptidoglycan synthesis</keyword>
<evidence type="ECO:0000256" key="2">
    <source>
        <dbReference type="ARBA" id="ARBA00004752"/>
    </source>
</evidence>
<keyword evidence="6 13" id="KW-0133">Cell shape</keyword>
<dbReference type="NCBIfam" id="NF006873">
    <property type="entry name" value="PRK09369.1"/>
    <property type="match status" value="1"/>
</dbReference>
<sequence length="421" mass="44950">MTKDVFSIRGGIPLKGQLTIDGSKNSAVALIPALILGDEPVVLKDVPNIADTKTLFAILRELGGIVTQLSAGVFEIDPRPMVAMPLPEGNVKKLRASYYLMGAMLGRFHEAVVGLPGGCYLGPRPIDQHVKGFEALGARVTNEQGAIYLRAEHLEGARIYLDTASVGATINLMLAAVKADGQTVIENAAMEPEIVDVASLLNQMGGRIIGAGTNRIRIIGVPRLHGCEHTVIPDRIEAGTYLIMAAATNGDVRLNNVIAEHLEPVVAKLRESGVQIERGEDFISVHPRKAPLKAVDIQAMAYPGFPTDLQQPFLTLLTQVEGTALVTDTIYSARFKQVDELKRMGAVINVEGRTAIVRSSQRLSGAIVTASDLRAGAALVTAGLMADGVTVVQEIAHIERGYAHIVEKLSGLGADIERIPF</sequence>
<evidence type="ECO:0000256" key="12">
    <source>
        <dbReference type="ARBA" id="ARBA00047527"/>
    </source>
</evidence>
<dbReference type="SUPFAM" id="SSF55205">
    <property type="entry name" value="EPT/RTPC-like"/>
    <property type="match status" value="1"/>
</dbReference>
<dbReference type="Gene3D" id="3.65.10.10">
    <property type="entry name" value="Enolpyruvate transferase domain"/>
    <property type="match status" value="2"/>
</dbReference>
<dbReference type="GO" id="GO:0019277">
    <property type="term" value="P:UDP-N-acetylgalactosamine biosynthetic process"/>
    <property type="evidence" value="ECO:0007669"/>
    <property type="project" value="InterPro"/>
</dbReference>
<dbReference type="PANTHER" id="PTHR43783">
    <property type="entry name" value="UDP-N-ACETYLGLUCOSAMINE 1-CARBOXYVINYLTRANSFERASE"/>
    <property type="match status" value="1"/>
</dbReference>
<dbReference type="GO" id="GO:0071555">
    <property type="term" value="P:cell wall organization"/>
    <property type="evidence" value="ECO:0007669"/>
    <property type="project" value="UniProtKB-KW"/>
</dbReference>
<evidence type="ECO:0000256" key="8">
    <source>
        <dbReference type="ARBA" id="ARBA00023306"/>
    </source>
</evidence>
<dbReference type="GO" id="GO:0005737">
    <property type="term" value="C:cytoplasm"/>
    <property type="evidence" value="ECO:0007669"/>
    <property type="project" value="UniProtKB-SubCell"/>
</dbReference>
<keyword evidence="16" id="KW-1185">Reference proteome</keyword>
<keyword evidence="4 13" id="KW-0132">Cell division</keyword>
<organism evidence="15 16">
    <name type="scientific">Brochothrix campestris FSL F6-1037</name>
    <dbReference type="NCBI Taxonomy" id="1265861"/>
    <lineage>
        <taxon>Bacteria</taxon>
        <taxon>Bacillati</taxon>
        <taxon>Bacillota</taxon>
        <taxon>Bacilli</taxon>
        <taxon>Bacillales</taxon>
        <taxon>Listeriaceae</taxon>
        <taxon>Brochothrix</taxon>
    </lineage>
</organism>
<dbReference type="HAMAP" id="MF_00111">
    <property type="entry name" value="MurA"/>
    <property type="match status" value="1"/>
</dbReference>
<dbReference type="InterPro" id="IPR013792">
    <property type="entry name" value="RNA3'P_cycl/enolpyr_Trfase_a/b"/>
</dbReference>
<dbReference type="EC" id="2.5.1.7" evidence="13"/>
<comment type="subcellular location">
    <subcellularLocation>
        <location evidence="1 13">Cytoplasm</location>
    </subcellularLocation>
</comment>
<dbReference type="AlphaFoldDB" id="W7CWC6"/>
<comment type="pathway">
    <text evidence="2 13">Cell wall biogenesis; peptidoglycan biosynthesis.</text>
</comment>
<evidence type="ECO:0000256" key="7">
    <source>
        <dbReference type="ARBA" id="ARBA00022984"/>
    </source>
</evidence>
<evidence type="ECO:0000256" key="4">
    <source>
        <dbReference type="ARBA" id="ARBA00022618"/>
    </source>
</evidence>
<dbReference type="UniPathway" id="UPA00219"/>
<evidence type="ECO:0000256" key="11">
    <source>
        <dbReference type="ARBA" id="ARBA00038367"/>
    </source>
</evidence>
<proteinExistence type="inferred from homology"/>
<comment type="function">
    <text evidence="13">Cell wall formation. Adds enolpyruvyl to UDP-N-acetylglucosamine.</text>
</comment>